<sequence>MKQNLGQLIKFCMIGGINTFLTYLIYLLLYQSTGNTFAMASGYGITSLLGLLFNDHWVFKANSPNFWLVLRFYATYGLTWLLSVGLTFVASNWWNFQAELIPLFCLLITTPTNFLLSKFWVFKKSSKTIQA</sequence>
<comment type="similarity">
    <text evidence="2">Belongs to the GtrA family.</text>
</comment>
<dbReference type="PANTHER" id="PTHR38459">
    <property type="entry name" value="PROPHAGE BACTOPRENOL-LINKED GLUCOSE TRANSLOCASE HOMOLOG"/>
    <property type="match status" value="1"/>
</dbReference>
<dbReference type="InterPro" id="IPR007267">
    <property type="entry name" value="GtrA_DPMS_TM"/>
</dbReference>
<dbReference type="EMBL" id="AZFI01000125">
    <property type="protein sequence ID" value="KRM25574.1"/>
    <property type="molecule type" value="Genomic_DNA"/>
</dbReference>
<evidence type="ECO:0000256" key="5">
    <source>
        <dbReference type="ARBA" id="ARBA00023136"/>
    </source>
</evidence>
<accession>A0ABR5PK37</accession>
<dbReference type="Proteomes" id="UP000051217">
    <property type="component" value="Unassembled WGS sequence"/>
</dbReference>
<gene>
    <name evidence="8" type="ORF">FC65_GL000308</name>
</gene>
<evidence type="ECO:0000313" key="8">
    <source>
        <dbReference type="EMBL" id="KRM25574.1"/>
    </source>
</evidence>
<keyword evidence="5 6" id="KW-0472">Membrane</keyword>
<dbReference type="RefSeq" id="WP_056972264.1">
    <property type="nucleotide sequence ID" value="NZ_AZFI01000125.1"/>
</dbReference>
<organism evidence="8 9">
    <name type="scientific">Ligilactobacillus acidipiscis DSM 15836</name>
    <dbReference type="NCBI Taxonomy" id="1423716"/>
    <lineage>
        <taxon>Bacteria</taxon>
        <taxon>Bacillati</taxon>
        <taxon>Bacillota</taxon>
        <taxon>Bacilli</taxon>
        <taxon>Lactobacillales</taxon>
        <taxon>Lactobacillaceae</taxon>
        <taxon>Ligilactobacillus</taxon>
    </lineage>
</organism>
<name>A0ABR5PK37_9LACO</name>
<comment type="caution">
    <text evidence="8">The sequence shown here is derived from an EMBL/GenBank/DDBJ whole genome shotgun (WGS) entry which is preliminary data.</text>
</comment>
<evidence type="ECO:0000256" key="6">
    <source>
        <dbReference type="SAM" id="Phobius"/>
    </source>
</evidence>
<comment type="subcellular location">
    <subcellularLocation>
        <location evidence="1">Membrane</location>
        <topology evidence="1">Multi-pass membrane protein</topology>
    </subcellularLocation>
</comment>
<evidence type="ECO:0000256" key="4">
    <source>
        <dbReference type="ARBA" id="ARBA00022989"/>
    </source>
</evidence>
<keyword evidence="9" id="KW-1185">Reference proteome</keyword>
<dbReference type="Pfam" id="PF04138">
    <property type="entry name" value="GtrA_DPMS_TM"/>
    <property type="match status" value="1"/>
</dbReference>
<reference evidence="8 9" key="1">
    <citation type="journal article" date="2015" name="Genome Announc.">
        <title>Expanding the biotechnology potential of lactobacilli through comparative genomics of 213 strains and associated genera.</title>
        <authorList>
            <person name="Sun Z."/>
            <person name="Harris H.M."/>
            <person name="McCann A."/>
            <person name="Guo C."/>
            <person name="Argimon S."/>
            <person name="Zhang W."/>
            <person name="Yang X."/>
            <person name="Jeffery I.B."/>
            <person name="Cooney J.C."/>
            <person name="Kagawa T.F."/>
            <person name="Liu W."/>
            <person name="Song Y."/>
            <person name="Salvetti E."/>
            <person name="Wrobel A."/>
            <person name="Rasinkangas P."/>
            <person name="Parkhill J."/>
            <person name="Rea M.C."/>
            <person name="O'Sullivan O."/>
            <person name="Ritari J."/>
            <person name="Douillard F.P."/>
            <person name="Paul Ross R."/>
            <person name="Yang R."/>
            <person name="Briner A.E."/>
            <person name="Felis G.E."/>
            <person name="de Vos W.M."/>
            <person name="Barrangou R."/>
            <person name="Klaenhammer T.R."/>
            <person name="Caufield P.W."/>
            <person name="Cui Y."/>
            <person name="Zhang H."/>
            <person name="O'Toole P.W."/>
        </authorList>
    </citation>
    <scope>NUCLEOTIDE SEQUENCE [LARGE SCALE GENOMIC DNA]</scope>
    <source>
        <strain evidence="8 9">DSM 15836</strain>
    </source>
</reference>
<keyword evidence="3 6" id="KW-0812">Transmembrane</keyword>
<keyword evidence="4 6" id="KW-1133">Transmembrane helix</keyword>
<evidence type="ECO:0000256" key="2">
    <source>
        <dbReference type="ARBA" id="ARBA00009399"/>
    </source>
</evidence>
<feature type="transmembrane region" description="Helical" evidence="6">
    <location>
        <begin position="12"/>
        <end position="30"/>
    </location>
</feature>
<evidence type="ECO:0000313" key="9">
    <source>
        <dbReference type="Proteomes" id="UP000051217"/>
    </source>
</evidence>
<feature type="transmembrane region" description="Helical" evidence="6">
    <location>
        <begin position="36"/>
        <end position="53"/>
    </location>
</feature>
<evidence type="ECO:0000256" key="3">
    <source>
        <dbReference type="ARBA" id="ARBA00022692"/>
    </source>
</evidence>
<proteinExistence type="inferred from homology"/>
<feature type="domain" description="GtrA/DPMS transmembrane" evidence="7">
    <location>
        <begin position="10"/>
        <end position="122"/>
    </location>
</feature>
<dbReference type="InterPro" id="IPR051401">
    <property type="entry name" value="GtrA_CellWall_Glycosyl"/>
</dbReference>
<feature type="transmembrane region" description="Helical" evidence="6">
    <location>
        <begin position="73"/>
        <end position="94"/>
    </location>
</feature>
<evidence type="ECO:0000256" key="1">
    <source>
        <dbReference type="ARBA" id="ARBA00004141"/>
    </source>
</evidence>
<protein>
    <recommendedName>
        <fullName evidence="7">GtrA/DPMS transmembrane domain-containing protein</fullName>
    </recommendedName>
</protein>
<feature type="transmembrane region" description="Helical" evidence="6">
    <location>
        <begin position="100"/>
        <end position="121"/>
    </location>
</feature>
<evidence type="ECO:0000259" key="7">
    <source>
        <dbReference type="Pfam" id="PF04138"/>
    </source>
</evidence>
<dbReference type="PANTHER" id="PTHR38459:SF1">
    <property type="entry name" value="PROPHAGE BACTOPRENOL-LINKED GLUCOSE TRANSLOCASE HOMOLOG"/>
    <property type="match status" value="1"/>
</dbReference>